<dbReference type="EMBL" id="CP104006">
    <property type="protein sequence ID" value="UWM43594.1"/>
    <property type="molecule type" value="Genomic_DNA"/>
</dbReference>
<proteinExistence type="predicted"/>
<dbReference type="GeneID" id="75140879"/>
<dbReference type="Proteomes" id="UP001057860">
    <property type="component" value="Chromosome"/>
</dbReference>
<evidence type="ECO:0000313" key="1">
    <source>
        <dbReference type="EMBL" id="UWM43594.1"/>
    </source>
</evidence>
<evidence type="ECO:0008006" key="3">
    <source>
        <dbReference type="Google" id="ProtNLM"/>
    </source>
</evidence>
<protein>
    <recommendedName>
        <fullName evidence="3">Transposase</fullName>
    </recommendedName>
</protein>
<keyword evidence="2" id="KW-1185">Reference proteome</keyword>
<dbReference type="RefSeq" id="WP_050135328.1">
    <property type="nucleotide sequence ID" value="NZ_CABHWO010000035.1"/>
</dbReference>
<sequence length="62" mass="7084">MTIAEKLKLEGFKEGFMEGFIESYQKSHRETLLQIARALLAEGVDRTLVKEVTGLRDEDLTQ</sequence>
<accession>A0ABY5UKS8</accession>
<name>A0ABY5UKS8_9GAMM</name>
<reference evidence="1" key="1">
    <citation type="submission" date="2022-08" db="EMBL/GenBank/DDBJ databases">
        <authorList>
            <person name="Bogun A."/>
            <person name="Kislichkina A."/>
            <person name="Solomentsev V."/>
            <person name="Skryabin Y."/>
            <person name="Sizova A."/>
            <person name="Platonov M."/>
            <person name="Dentovskaya S."/>
        </authorList>
    </citation>
    <scope>NUCLEOTIDE SEQUENCE</scope>
    <source>
        <strain evidence="1">SCPM-O-B-7604</strain>
    </source>
</reference>
<gene>
    <name evidence="1" type="ORF">N0H69_12730</name>
</gene>
<evidence type="ECO:0000313" key="2">
    <source>
        <dbReference type="Proteomes" id="UP001057860"/>
    </source>
</evidence>
<organism evidence="1 2">
    <name type="scientific">Yersinia alsatica</name>
    <dbReference type="NCBI Taxonomy" id="2890317"/>
    <lineage>
        <taxon>Bacteria</taxon>
        <taxon>Pseudomonadati</taxon>
        <taxon>Pseudomonadota</taxon>
        <taxon>Gammaproteobacteria</taxon>
        <taxon>Enterobacterales</taxon>
        <taxon>Yersiniaceae</taxon>
        <taxon>Yersinia</taxon>
    </lineage>
</organism>